<name>A0AAW0LL46_QUESU</name>
<gene>
    <name evidence="1" type="ORF">CFP56_042943</name>
</gene>
<comment type="caution">
    <text evidence="1">The sequence shown here is derived from an EMBL/GenBank/DDBJ whole genome shotgun (WGS) entry which is preliminary data.</text>
</comment>
<dbReference type="EMBL" id="PKMF04000091">
    <property type="protein sequence ID" value="KAK7851121.1"/>
    <property type="molecule type" value="Genomic_DNA"/>
</dbReference>
<accession>A0AAW0LL46</accession>
<proteinExistence type="predicted"/>
<sequence>MMQNEPINDLIQTPLLHHLESSRMLKEKVKTEEELGWNATREPRSVWYDGFNVHIPLGLNGGDGSFNAKALAEKNERDLQT</sequence>
<dbReference type="Proteomes" id="UP000237347">
    <property type="component" value="Unassembled WGS sequence"/>
</dbReference>
<organism evidence="1 2">
    <name type="scientific">Quercus suber</name>
    <name type="common">Cork oak</name>
    <dbReference type="NCBI Taxonomy" id="58331"/>
    <lineage>
        <taxon>Eukaryota</taxon>
        <taxon>Viridiplantae</taxon>
        <taxon>Streptophyta</taxon>
        <taxon>Embryophyta</taxon>
        <taxon>Tracheophyta</taxon>
        <taxon>Spermatophyta</taxon>
        <taxon>Magnoliopsida</taxon>
        <taxon>eudicotyledons</taxon>
        <taxon>Gunneridae</taxon>
        <taxon>Pentapetalae</taxon>
        <taxon>rosids</taxon>
        <taxon>fabids</taxon>
        <taxon>Fagales</taxon>
        <taxon>Fagaceae</taxon>
        <taxon>Quercus</taxon>
    </lineage>
</organism>
<reference evidence="1 2" key="1">
    <citation type="journal article" date="2018" name="Sci. Data">
        <title>The draft genome sequence of cork oak.</title>
        <authorList>
            <person name="Ramos A.M."/>
            <person name="Usie A."/>
            <person name="Barbosa P."/>
            <person name="Barros P.M."/>
            <person name="Capote T."/>
            <person name="Chaves I."/>
            <person name="Simoes F."/>
            <person name="Abreu I."/>
            <person name="Carrasquinho I."/>
            <person name="Faro C."/>
            <person name="Guimaraes J.B."/>
            <person name="Mendonca D."/>
            <person name="Nobrega F."/>
            <person name="Rodrigues L."/>
            <person name="Saibo N.J.M."/>
            <person name="Varela M.C."/>
            <person name="Egas C."/>
            <person name="Matos J."/>
            <person name="Miguel C.M."/>
            <person name="Oliveira M.M."/>
            <person name="Ricardo C.P."/>
            <person name="Goncalves S."/>
        </authorList>
    </citation>
    <scope>NUCLEOTIDE SEQUENCE [LARGE SCALE GENOMIC DNA]</scope>
    <source>
        <strain evidence="2">cv. HL8</strain>
    </source>
</reference>
<keyword evidence="2" id="KW-1185">Reference proteome</keyword>
<protein>
    <submittedName>
        <fullName evidence="1">Uncharacterized protein</fullName>
    </submittedName>
</protein>
<evidence type="ECO:0000313" key="1">
    <source>
        <dbReference type="EMBL" id="KAK7851121.1"/>
    </source>
</evidence>
<evidence type="ECO:0000313" key="2">
    <source>
        <dbReference type="Proteomes" id="UP000237347"/>
    </source>
</evidence>
<dbReference type="AlphaFoldDB" id="A0AAW0LL46"/>